<keyword evidence="2" id="KW-1185">Reference proteome</keyword>
<proteinExistence type="predicted"/>
<reference evidence="1 2" key="1">
    <citation type="submission" date="2021-04" db="EMBL/GenBank/DDBJ databases">
        <authorList>
            <person name="Bliznina A."/>
        </authorList>
    </citation>
    <scope>NUCLEOTIDE SEQUENCE [LARGE SCALE GENOMIC DNA]</scope>
</reference>
<organism evidence="1 2">
    <name type="scientific">Oikopleura dioica</name>
    <name type="common">Tunicate</name>
    <dbReference type="NCBI Taxonomy" id="34765"/>
    <lineage>
        <taxon>Eukaryota</taxon>
        <taxon>Metazoa</taxon>
        <taxon>Chordata</taxon>
        <taxon>Tunicata</taxon>
        <taxon>Appendicularia</taxon>
        <taxon>Copelata</taxon>
        <taxon>Oikopleuridae</taxon>
        <taxon>Oikopleura</taxon>
    </lineage>
</organism>
<gene>
    <name evidence="1" type="ORF">OKIOD_LOCUS10915</name>
</gene>
<name>A0ABN7SZB2_OIKDI</name>
<sequence length="185" mass="20301">MEIPFADESQPVLTKTIAPPAQEKIAGCCAKFTLSATGIDSPIPSISEFHYDPSKPDAKNFNGQNGYKVYPYATGSEEYFVFGEGTSVSNAACFSKRLKKTECLDDESLTWQCKSGGQWMDVVTVRFSCKMETTTTPKPVITTIKTTSTTTTTTRKTTTKPATPKTTKKIAISYTTPKIWSKFTS</sequence>
<dbReference type="EMBL" id="OU015566">
    <property type="protein sequence ID" value="CAG5105466.1"/>
    <property type="molecule type" value="Genomic_DNA"/>
</dbReference>
<evidence type="ECO:0000313" key="2">
    <source>
        <dbReference type="Proteomes" id="UP001158576"/>
    </source>
</evidence>
<evidence type="ECO:0000313" key="1">
    <source>
        <dbReference type="EMBL" id="CAG5105466.1"/>
    </source>
</evidence>
<dbReference type="Proteomes" id="UP001158576">
    <property type="component" value="Chromosome 1"/>
</dbReference>
<protein>
    <submittedName>
        <fullName evidence="1">Oidioi.mRNA.OKI2018_I69.chr1.g2150.t1.cds</fullName>
    </submittedName>
</protein>
<accession>A0ABN7SZB2</accession>